<dbReference type="Gene3D" id="1.10.10.10">
    <property type="entry name" value="Winged helix-like DNA-binding domain superfamily/Winged helix DNA-binding domain"/>
    <property type="match status" value="1"/>
</dbReference>
<proteinExistence type="inferred from homology"/>
<dbReference type="InterPro" id="IPR036390">
    <property type="entry name" value="WH_DNA-bd_sf"/>
</dbReference>
<keyword evidence="7" id="KW-1185">Reference proteome</keyword>
<dbReference type="PROSITE" id="PS50931">
    <property type="entry name" value="HTH_LYSR"/>
    <property type="match status" value="1"/>
</dbReference>
<dbReference type="SUPFAM" id="SSF53850">
    <property type="entry name" value="Periplasmic binding protein-like II"/>
    <property type="match status" value="1"/>
</dbReference>
<dbReference type="PRINTS" id="PR00039">
    <property type="entry name" value="HTHLYSR"/>
</dbReference>
<evidence type="ECO:0000256" key="3">
    <source>
        <dbReference type="ARBA" id="ARBA00023125"/>
    </source>
</evidence>
<name>A0ABS8DV33_9GAMM</name>
<reference evidence="6 7" key="1">
    <citation type="journal article" date="2021" name="Sci. Rep.">
        <title>Genome analysis of a halophilic bacterium Halomonas malpeensis YU-PRIM-29(T) reveals its exopolysaccharide and pigment producing capabilities.</title>
        <authorList>
            <person name="Athmika"/>
            <person name="Ghate S.D."/>
            <person name="Arun A.B."/>
            <person name="Rao S.S."/>
            <person name="Kumar S.T.A."/>
            <person name="Kandiyil M.K."/>
            <person name="Saptami K."/>
            <person name="Rekha P.D."/>
        </authorList>
    </citation>
    <scope>NUCLEOTIDE SEQUENCE [LARGE SCALE GENOMIC DNA]</scope>
    <source>
        <strain evidence="7">prim 29</strain>
    </source>
</reference>
<dbReference type="InterPro" id="IPR005119">
    <property type="entry name" value="LysR_subst-bd"/>
</dbReference>
<evidence type="ECO:0000256" key="2">
    <source>
        <dbReference type="ARBA" id="ARBA00023015"/>
    </source>
</evidence>
<dbReference type="InterPro" id="IPR050950">
    <property type="entry name" value="HTH-type_LysR_regulators"/>
</dbReference>
<evidence type="ECO:0000313" key="7">
    <source>
        <dbReference type="Proteomes" id="UP001319882"/>
    </source>
</evidence>
<keyword evidence="3" id="KW-0238">DNA-binding</keyword>
<dbReference type="Pfam" id="PF00126">
    <property type="entry name" value="HTH_1"/>
    <property type="match status" value="1"/>
</dbReference>
<dbReference type="SUPFAM" id="SSF46785">
    <property type="entry name" value="Winged helix' DNA-binding domain"/>
    <property type="match status" value="1"/>
</dbReference>
<protein>
    <submittedName>
        <fullName evidence="6">LysR family transcriptional regulator</fullName>
    </submittedName>
</protein>
<evidence type="ECO:0000256" key="1">
    <source>
        <dbReference type="ARBA" id="ARBA00009437"/>
    </source>
</evidence>
<sequence length="305" mass="32650">MQELNLRYFHSVAKTGSLSAAAQELHVAVSAVSRQITNLEQRLGLALFVRQPRGMALTEAGERLLAYALRNELELAGVIDEMRGIQKRQQKTLRIACPDGMAWHFLPRIIARFAAGHPDVDFELKVVDSAQASALVKQGDVDIALTFSLSVDIGIRVVSSHGAAIGALMASSHPLAHKSTLSVKDLADYPLALADAGSTVRYLFDVACRLAGIRLCARVAGNTLGVIYTLVSEHASMVGLCSVISVSGKVESAGLVHKPLTDPPLAQRSLQVQVMAERQLPAHIEAFMAYLDGQLPAAEARPTAS</sequence>
<keyword evidence="4" id="KW-0804">Transcription</keyword>
<organism evidence="6 7">
    <name type="scientific">Vreelandella malpeensis</name>
    <dbReference type="NCBI Taxonomy" id="1172368"/>
    <lineage>
        <taxon>Bacteria</taxon>
        <taxon>Pseudomonadati</taxon>
        <taxon>Pseudomonadota</taxon>
        <taxon>Gammaproteobacteria</taxon>
        <taxon>Oceanospirillales</taxon>
        <taxon>Halomonadaceae</taxon>
        <taxon>Vreelandella</taxon>
    </lineage>
</organism>
<dbReference type="PANTHER" id="PTHR30419:SF8">
    <property type="entry name" value="NITROGEN ASSIMILATION TRANSCRIPTIONAL ACTIVATOR-RELATED"/>
    <property type="match status" value="1"/>
</dbReference>
<accession>A0ABS8DV33</accession>
<dbReference type="PANTHER" id="PTHR30419">
    <property type="entry name" value="HTH-TYPE TRANSCRIPTIONAL REGULATOR YBHD"/>
    <property type="match status" value="1"/>
</dbReference>
<keyword evidence="2" id="KW-0805">Transcription regulation</keyword>
<dbReference type="Pfam" id="PF03466">
    <property type="entry name" value="LysR_substrate"/>
    <property type="match status" value="1"/>
</dbReference>
<dbReference type="RefSeq" id="WP_227390716.1">
    <property type="nucleotide sequence ID" value="NZ_JBHSCJ010000002.1"/>
</dbReference>
<dbReference type="Gene3D" id="3.40.190.290">
    <property type="match status" value="1"/>
</dbReference>
<dbReference type="InterPro" id="IPR036388">
    <property type="entry name" value="WH-like_DNA-bd_sf"/>
</dbReference>
<evidence type="ECO:0000259" key="5">
    <source>
        <dbReference type="PROSITE" id="PS50931"/>
    </source>
</evidence>
<comment type="similarity">
    <text evidence="1">Belongs to the LysR transcriptional regulatory family.</text>
</comment>
<gene>
    <name evidence="6" type="ORF">GEV37_13125</name>
</gene>
<dbReference type="EMBL" id="WHVL01000005">
    <property type="protein sequence ID" value="MCB8890054.1"/>
    <property type="molecule type" value="Genomic_DNA"/>
</dbReference>
<feature type="domain" description="HTH lysR-type" evidence="5">
    <location>
        <begin position="1"/>
        <end position="58"/>
    </location>
</feature>
<comment type="caution">
    <text evidence="6">The sequence shown here is derived from an EMBL/GenBank/DDBJ whole genome shotgun (WGS) entry which is preliminary data.</text>
</comment>
<evidence type="ECO:0000256" key="4">
    <source>
        <dbReference type="ARBA" id="ARBA00023163"/>
    </source>
</evidence>
<dbReference type="Proteomes" id="UP001319882">
    <property type="component" value="Unassembled WGS sequence"/>
</dbReference>
<dbReference type="InterPro" id="IPR000847">
    <property type="entry name" value="LysR_HTH_N"/>
</dbReference>
<evidence type="ECO:0000313" key="6">
    <source>
        <dbReference type="EMBL" id="MCB8890054.1"/>
    </source>
</evidence>